<comment type="subcellular location">
    <subcellularLocation>
        <location evidence="1">Cell membrane</location>
        <topology evidence="1">Multi-pass membrane protein</topology>
    </subcellularLocation>
</comment>
<feature type="compositionally biased region" description="Basic and acidic residues" evidence="13">
    <location>
        <begin position="405"/>
        <end position="418"/>
    </location>
</feature>
<feature type="transmembrane region" description="Helical" evidence="14">
    <location>
        <begin position="103"/>
        <end position="125"/>
    </location>
</feature>
<dbReference type="GO" id="GO:0005886">
    <property type="term" value="C:plasma membrane"/>
    <property type="evidence" value="ECO:0007669"/>
    <property type="project" value="UniProtKB-SubCell"/>
</dbReference>
<evidence type="ECO:0000259" key="15">
    <source>
        <dbReference type="Pfam" id="PF23000"/>
    </source>
</evidence>
<dbReference type="InterPro" id="IPR004835">
    <property type="entry name" value="Chitin_synth"/>
</dbReference>
<feature type="transmembrane region" description="Helical" evidence="14">
    <location>
        <begin position="225"/>
        <end position="249"/>
    </location>
</feature>
<keyword evidence="5" id="KW-0808">Transferase</keyword>
<evidence type="ECO:0000256" key="10">
    <source>
        <dbReference type="ARBA" id="ARBA00023180"/>
    </source>
</evidence>
<feature type="transmembrane region" description="Helical" evidence="14">
    <location>
        <begin position="1397"/>
        <end position="1418"/>
    </location>
</feature>
<feature type="transmembrane region" description="Helical" evidence="14">
    <location>
        <begin position="1034"/>
        <end position="1054"/>
    </location>
</feature>
<feature type="region of interest" description="Disordered" evidence="13">
    <location>
        <begin position="405"/>
        <end position="428"/>
    </location>
</feature>
<keyword evidence="3" id="KW-1003">Cell membrane</keyword>
<feature type="transmembrane region" description="Helical" evidence="14">
    <location>
        <begin position="165"/>
        <end position="184"/>
    </location>
</feature>
<protein>
    <recommendedName>
        <fullName evidence="2">chitin synthase</fullName>
        <ecNumber evidence="2">2.4.1.16</ecNumber>
    </recommendedName>
</protein>
<dbReference type="EMBL" id="KZ269979">
    <property type="protein sequence ID" value="OZC11713.1"/>
    <property type="molecule type" value="Genomic_DNA"/>
</dbReference>
<organism evidence="16 17">
    <name type="scientific">Onchocerca flexuosa</name>
    <dbReference type="NCBI Taxonomy" id="387005"/>
    <lineage>
        <taxon>Eukaryota</taxon>
        <taxon>Metazoa</taxon>
        <taxon>Ecdysozoa</taxon>
        <taxon>Nematoda</taxon>
        <taxon>Chromadorea</taxon>
        <taxon>Rhabditida</taxon>
        <taxon>Spirurina</taxon>
        <taxon>Spiruromorpha</taxon>
        <taxon>Filarioidea</taxon>
        <taxon>Onchocercidae</taxon>
        <taxon>Onchocerca</taxon>
    </lineage>
</organism>
<evidence type="ECO:0000313" key="16">
    <source>
        <dbReference type="EMBL" id="OZC11713.1"/>
    </source>
</evidence>
<evidence type="ECO:0000256" key="11">
    <source>
        <dbReference type="ARBA" id="ARBA00046329"/>
    </source>
</evidence>
<feature type="transmembrane region" description="Helical" evidence="14">
    <location>
        <begin position="1122"/>
        <end position="1141"/>
    </location>
</feature>
<dbReference type="EC" id="2.4.1.16" evidence="2"/>
<evidence type="ECO:0000256" key="3">
    <source>
        <dbReference type="ARBA" id="ARBA00022475"/>
    </source>
</evidence>
<accession>A0A238C2N6</accession>
<proteinExistence type="inferred from homology"/>
<comment type="similarity">
    <text evidence="11">Belongs to the chitin synthase family. Class IV subfamily.</text>
</comment>
<feature type="transmembrane region" description="Helical" evidence="14">
    <location>
        <begin position="191"/>
        <end position="213"/>
    </location>
</feature>
<reference evidence="16 17" key="1">
    <citation type="submission" date="2015-12" db="EMBL/GenBank/DDBJ databases">
        <title>Draft genome of the nematode, Onchocerca flexuosa.</title>
        <authorList>
            <person name="Mitreva M."/>
        </authorList>
    </citation>
    <scope>NUCLEOTIDE SEQUENCE [LARGE SCALE GENOMIC DNA]</scope>
    <source>
        <strain evidence="16">Red Deer</strain>
    </source>
</reference>
<dbReference type="PANTHER" id="PTHR22914:SF42">
    <property type="entry name" value="CHITIN SYNTHASE"/>
    <property type="match status" value="1"/>
</dbReference>
<keyword evidence="4" id="KW-0328">Glycosyltransferase</keyword>
<feature type="transmembrane region" description="Helical" evidence="14">
    <location>
        <begin position="456"/>
        <end position="474"/>
    </location>
</feature>
<dbReference type="SUPFAM" id="SSF53448">
    <property type="entry name" value="Nucleotide-diphospho-sugar transferases"/>
    <property type="match status" value="1"/>
</dbReference>
<feature type="region of interest" description="Disordered" evidence="13">
    <location>
        <begin position="1564"/>
        <end position="1597"/>
    </location>
</feature>
<dbReference type="GO" id="GO:0004100">
    <property type="term" value="F:chitin synthase activity"/>
    <property type="evidence" value="ECO:0007669"/>
    <property type="project" value="UniProtKB-EC"/>
</dbReference>
<gene>
    <name evidence="16" type="ORF">X798_00893</name>
</gene>
<evidence type="ECO:0000256" key="5">
    <source>
        <dbReference type="ARBA" id="ARBA00022679"/>
    </source>
</evidence>
<feature type="region of interest" description="Disordered" evidence="13">
    <location>
        <begin position="348"/>
        <end position="373"/>
    </location>
</feature>
<comment type="catalytic activity">
    <reaction evidence="12">
        <text>[(1-&gt;4)-N-acetyl-beta-D-glucosaminyl](n) + UDP-N-acetyl-alpha-D-glucosamine = [(1-&gt;4)-N-acetyl-beta-D-glucosaminyl](n+1) + UDP + H(+)</text>
        <dbReference type="Rhea" id="RHEA:16637"/>
        <dbReference type="Rhea" id="RHEA-COMP:9593"/>
        <dbReference type="Rhea" id="RHEA-COMP:9595"/>
        <dbReference type="ChEBI" id="CHEBI:15378"/>
        <dbReference type="ChEBI" id="CHEBI:17029"/>
        <dbReference type="ChEBI" id="CHEBI:57705"/>
        <dbReference type="ChEBI" id="CHEBI:58223"/>
        <dbReference type="EC" id="2.4.1.16"/>
    </reaction>
</comment>
<evidence type="ECO:0000256" key="14">
    <source>
        <dbReference type="SAM" id="Phobius"/>
    </source>
</evidence>
<dbReference type="FunFam" id="3.90.550.10:FF:000139">
    <property type="entry name" value="Chitin synthase 8"/>
    <property type="match status" value="1"/>
</dbReference>
<feature type="transmembrane region" description="Helical" evidence="14">
    <location>
        <begin position="137"/>
        <end position="159"/>
    </location>
</feature>
<evidence type="ECO:0000256" key="13">
    <source>
        <dbReference type="SAM" id="MobiDB-lite"/>
    </source>
</evidence>
<feature type="transmembrane region" description="Helical" evidence="14">
    <location>
        <begin position="270"/>
        <end position="289"/>
    </location>
</feature>
<name>A0A238C2N6_9BILA</name>
<dbReference type="Proteomes" id="UP000242913">
    <property type="component" value="Unassembled WGS sequence"/>
</dbReference>
<dbReference type="OrthoDB" id="370884at2759"/>
<evidence type="ECO:0000256" key="8">
    <source>
        <dbReference type="ARBA" id="ARBA00023054"/>
    </source>
</evidence>
<keyword evidence="10" id="KW-0325">Glycoprotein</keyword>
<keyword evidence="8" id="KW-0175">Coiled coil</keyword>
<feature type="transmembrane region" description="Helical" evidence="14">
    <location>
        <begin position="1060"/>
        <end position="1082"/>
    </location>
</feature>
<dbReference type="CDD" id="cd04190">
    <property type="entry name" value="Chitin_synth_C"/>
    <property type="match status" value="1"/>
</dbReference>
<feature type="transmembrane region" description="Helical" evidence="14">
    <location>
        <begin position="1336"/>
        <end position="1356"/>
    </location>
</feature>
<feature type="domain" description="Chitin synthase chs-1/2 N-terminal putative transporter" evidence="15">
    <location>
        <begin position="102"/>
        <end position="299"/>
    </location>
</feature>
<sequence>MDKPESYITDANHILPPPATCDNLNHSNRYERFPSSIILSDSYPSSKQSTGTKNSKMENFSWTATSRGWDVFRLLPPPPDNLNRESPTNQIEILPIHVVKWVWAIYISLCIPELQCFIGCIYRVFFRNVKKPTFAQFITVFIVETLSAIGIGILAFKILPNLDAITGAMLTNFTCFVPSILLLLNRRSNRWAILLMVADILCIIVQIIVLWMLPNLNASFRNFTFTLPLCLILISLGWWQNFAHVESVLAPIRALARFAVQLNERRSKTYVFISVWKCIVYLLTVLFVLTNNITSKDLFKKDPFGEKLLVITARNMSQTQINKFYNRLEMEMANNGMQIKNAPPVLKNHGGRDNHDSRFFPDKSQSINRKPSPKLLPETQLFQKINEQDNRNTITSSPVIKPKELLENTVREESEKSSRNRKKRRIDDDEYEIPPNTYNIYDDYVELNQYTVPFDALWIVLIQAIAVILTYHTSKFACKVMLQRSCFALPVVLSVPATVVLLFTMCIKRHTDACYSIDLLPKELFWRCNTAKSLSEFFLSPMTQIWLVILMVQLWTTLHLWRPRQERLAKTAKLFILPYNSALFTDQCLALNRRCDDKTKIRTEDLDFDTENFSTRDISGGLTYAKPTTSITGKIVETAMIKEMASSADAVTKIYVCATMWHETAIEMTCMLKSIFRLDEDQCARRNAQKYLKIIDPDYYEFEAHIFFDDAFDVNECGESVINKYVRQLVDKVDEAASALHQTQLRLRPPKKISTPYGGRLSFIMPGKNKLMIHLKDKQKIRVRKRWSQVMYLYYLLGYQLMMKVDDEIRKEIISENTFILTLDGDVDFSPQCVHLLVDLMKKDRRLGAACGRIHPRGSGLMIWYQKFEYAIGHWLQKATEHMIGCVLCSPGCFSLFRSLALMDDNVTRRYASKAENPIDFIQYDQGEDRWLCTLLLQRGYRVEYCAASDALTYAPENFNEFFNQRRRWIPSTLANIIDLLRNYKNIININESISIWYILYQCIMLVSSILGPGTIFLMVVGALSISFNIDTSLSLFIVTLPVALFCFMCFVSDSEKQLLAAQIIGALFAMLMTAVIVGTIIQMKKDGIMSPHSIFLFVVLGGFFIAAILHPLEFTCITPGVLYFLAIPCMYMLLPIYSLCNLNNVAWGTRENQKVEAEDTAEQKRGKYVDLISDDVISEVDGEISVGCGSACRLMCCLRDKSAKMAEIWQLDEKINEMMDKLDRIEWQPAGIPTRTRASKDNLGSSKWENNSTEIDSCDITDQSPVAMRNRKWNSKISEVWMNDKYLRRAEKDSLDSDEEAFWNDVINKYLSPIIHDQLEQKHIKNGLLLLRNKICSAFFMANTVFIITVLLLQLQKDCIHIEWPLGPQYNHTIISCGKNGREPVWVVTRLQLEPIGLVFLLFFISILVIQFIAMLLHRFGTMAHIIASTQLFCWRKRADHLTEDELVVQNAVEIARELQAIRGVDESDENSPSEEQAILRRNIVRNLESSKRSMYRPKTETLDAAFRKRFFALSSNKAVDRSNSERHLTLRRNTIRAIERRRNSIFGNQQLIQDGATLLVEDQQSSPKNENRNATRRNNLIHLFDNPLNDSGNKE</sequence>
<dbReference type="InterPro" id="IPR029044">
    <property type="entry name" value="Nucleotide-diphossugar_trans"/>
</dbReference>
<evidence type="ECO:0000256" key="7">
    <source>
        <dbReference type="ARBA" id="ARBA00022989"/>
    </source>
</evidence>
<keyword evidence="6 14" id="KW-0812">Transmembrane</keyword>
<evidence type="ECO:0000313" key="17">
    <source>
        <dbReference type="Proteomes" id="UP000242913"/>
    </source>
</evidence>
<feature type="compositionally biased region" description="Basic and acidic residues" evidence="13">
    <location>
        <begin position="350"/>
        <end position="361"/>
    </location>
</feature>
<keyword evidence="9 14" id="KW-0472">Membrane</keyword>
<evidence type="ECO:0000256" key="12">
    <source>
        <dbReference type="ARBA" id="ARBA00048014"/>
    </source>
</evidence>
<evidence type="ECO:0000256" key="9">
    <source>
        <dbReference type="ARBA" id="ARBA00023136"/>
    </source>
</evidence>
<evidence type="ECO:0000256" key="1">
    <source>
        <dbReference type="ARBA" id="ARBA00004651"/>
    </source>
</evidence>
<evidence type="ECO:0000256" key="6">
    <source>
        <dbReference type="ARBA" id="ARBA00022692"/>
    </source>
</evidence>
<dbReference type="GO" id="GO:0006031">
    <property type="term" value="P:chitin biosynthetic process"/>
    <property type="evidence" value="ECO:0007669"/>
    <property type="project" value="TreeGrafter"/>
</dbReference>
<keyword evidence="7 14" id="KW-1133">Transmembrane helix</keyword>
<feature type="transmembrane region" description="Helical" evidence="14">
    <location>
        <begin position="486"/>
        <end position="505"/>
    </location>
</feature>
<dbReference type="Pfam" id="PF23000">
    <property type="entry name" value="ChitinSynthase_IV_N"/>
    <property type="match status" value="1"/>
</dbReference>
<dbReference type="PANTHER" id="PTHR22914">
    <property type="entry name" value="CHITIN SYNTHASE"/>
    <property type="match status" value="1"/>
</dbReference>
<dbReference type="Pfam" id="PF03142">
    <property type="entry name" value="Chitin_synth_2"/>
    <property type="match status" value="1"/>
</dbReference>
<evidence type="ECO:0000256" key="4">
    <source>
        <dbReference type="ARBA" id="ARBA00022676"/>
    </source>
</evidence>
<feature type="transmembrane region" description="Helical" evidence="14">
    <location>
        <begin position="1094"/>
        <end position="1110"/>
    </location>
</feature>
<keyword evidence="17" id="KW-1185">Reference proteome</keyword>
<evidence type="ECO:0000256" key="2">
    <source>
        <dbReference type="ARBA" id="ARBA00012543"/>
    </source>
</evidence>
<dbReference type="InterPro" id="IPR055120">
    <property type="entry name" value="Chs-1/2_IV_N"/>
</dbReference>
<feature type="transmembrane region" description="Helical" evidence="14">
    <location>
        <begin position="996"/>
        <end position="1022"/>
    </location>
</feature>